<protein>
    <recommendedName>
        <fullName evidence="9">Formimidoyltransferase-cyclodeaminase</fullName>
        <ecNumber evidence="7">2.1.2.5</ecNumber>
        <ecNumber evidence="8">4.3.1.4</ecNumber>
    </recommendedName>
    <alternativeName>
        <fullName evidence="20">Formiminotransferase-cyclodeaminase</fullName>
    </alternativeName>
</protein>
<dbReference type="InterPro" id="IPR037070">
    <property type="entry name" value="Formiminotransferase_C_sf"/>
</dbReference>
<keyword evidence="12" id="KW-0369">Histidine metabolism</keyword>
<keyword evidence="13" id="KW-0290">Folate-binding</keyword>
<dbReference type="InterPro" id="IPR004227">
    <property type="entry name" value="Formiminotransferase_cat"/>
</dbReference>
<dbReference type="Pfam" id="PF04961">
    <property type="entry name" value="FTCD_C"/>
    <property type="match status" value="1"/>
</dbReference>
<evidence type="ECO:0000256" key="2">
    <source>
        <dbReference type="ARBA" id="ARBA00004114"/>
    </source>
</evidence>
<evidence type="ECO:0000256" key="19">
    <source>
        <dbReference type="ARBA" id="ARBA00025915"/>
    </source>
</evidence>
<comment type="function">
    <text evidence="1">Binds and promotes bundling of vimentin filaments originating from the Golgi.</text>
</comment>
<evidence type="ECO:0000313" key="23">
    <source>
        <dbReference type="EMBL" id="CAK8672361.1"/>
    </source>
</evidence>
<keyword evidence="17" id="KW-0511">Multifunctional enzyme</keyword>
<gene>
    <name evidence="23" type="ORF">CVLEPA_LOCUS1316</name>
</gene>
<evidence type="ECO:0000256" key="20">
    <source>
        <dbReference type="ARBA" id="ARBA00030029"/>
    </source>
</evidence>
<comment type="function">
    <text evidence="18">Folate-dependent enzyme, that displays both transferase and deaminase activity. Serves to channel one-carbon units from formiminoglutamate to the folate pool.</text>
</comment>
<dbReference type="Pfam" id="PF07837">
    <property type="entry name" value="FTCD_N"/>
    <property type="match status" value="1"/>
</dbReference>
<dbReference type="SUPFAM" id="SSF55116">
    <property type="entry name" value="Formiminotransferase domain of formiminotransferase-cyclodeaminase"/>
    <property type="match status" value="2"/>
</dbReference>
<dbReference type="Pfam" id="PF02971">
    <property type="entry name" value="FTCD"/>
    <property type="match status" value="1"/>
</dbReference>
<dbReference type="SUPFAM" id="SSF101262">
    <property type="entry name" value="Methenyltetrahydrofolate cyclohydrolase-like"/>
    <property type="match status" value="1"/>
</dbReference>
<dbReference type="InterPro" id="IPR022384">
    <property type="entry name" value="FormiminoTrfase_cat_dom_sf"/>
</dbReference>
<dbReference type="PANTHER" id="PTHR12234:SF0">
    <property type="entry name" value="FORMIMIDOYLTRANSFERASE-CYCLODEAMINASE"/>
    <property type="match status" value="1"/>
</dbReference>
<feature type="domain" description="Formiminotransferase C-terminal subdomain" evidence="21">
    <location>
        <begin position="181"/>
        <end position="325"/>
    </location>
</feature>
<evidence type="ECO:0000256" key="12">
    <source>
        <dbReference type="ARBA" id="ARBA00022808"/>
    </source>
</evidence>
<comment type="similarity">
    <text evidence="5">In the N-terminal section; belongs to the formiminotransferase family.</text>
</comment>
<evidence type="ECO:0000256" key="18">
    <source>
        <dbReference type="ARBA" id="ARBA00025506"/>
    </source>
</evidence>
<evidence type="ECO:0000256" key="3">
    <source>
        <dbReference type="ARBA" id="ARBA00004555"/>
    </source>
</evidence>
<name>A0ABP0EZ25_CLALP</name>
<dbReference type="PANTHER" id="PTHR12234">
    <property type="entry name" value="FORMIMINOTRANSFERASE-CYCLODEAMINASE"/>
    <property type="match status" value="1"/>
</dbReference>
<comment type="subcellular location">
    <subcellularLocation>
        <location evidence="2">Cytoplasm</location>
        <location evidence="2">Cytoskeleton</location>
        <location evidence="2">Microtubule organizing center</location>
        <location evidence="2">Centrosome</location>
        <location evidence="2">Centriole</location>
    </subcellularLocation>
    <subcellularLocation>
        <location evidence="3">Golgi apparatus</location>
    </subcellularLocation>
</comment>
<evidence type="ECO:0000259" key="22">
    <source>
        <dbReference type="SMART" id="SM01222"/>
    </source>
</evidence>
<evidence type="ECO:0000256" key="6">
    <source>
        <dbReference type="ARBA" id="ARBA00010825"/>
    </source>
</evidence>
<keyword evidence="15" id="KW-0206">Cytoskeleton</keyword>
<comment type="caution">
    <text evidence="23">The sequence shown here is derived from an EMBL/GenBank/DDBJ whole genome shotgun (WGS) entry which is preliminary data.</text>
</comment>
<evidence type="ECO:0000256" key="5">
    <source>
        <dbReference type="ARBA" id="ARBA00008297"/>
    </source>
</evidence>
<dbReference type="NCBIfam" id="TIGR02024">
    <property type="entry name" value="FtcD"/>
    <property type="match status" value="1"/>
</dbReference>
<evidence type="ECO:0000256" key="15">
    <source>
        <dbReference type="ARBA" id="ARBA00023212"/>
    </source>
</evidence>
<evidence type="ECO:0000256" key="16">
    <source>
        <dbReference type="ARBA" id="ARBA00023239"/>
    </source>
</evidence>
<dbReference type="EC" id="4.3.1.4" evidence="8"/>
<reference evidence="23 24" key="1">
    <citation type="submission" date="2024-02" db="EMBL/GenBank/DDBJ databases">
        <authorList>
            <person name="Daric V."/>
            <person name="Darras S."/>
        </authorList>
    </citation>
    <scope>NUCLEOTIDE SEQUENCE [LARGE SCALE GENOMIC DNA]</scope>
</reference>
<keyword evidence="10" id="KW-0963">Cytoplasm</keyword>
<evidence type="ECO:0000313" key="24">
    <source>
        <dbReference type="Proteomes" id="UP001642483"/>
    </source>
</evidence>
<dbReference type="InterPro" id="IPR037064">
    <property type="entry name" value="Formiminotransferase_N_sf"/>
</dbReference>
<evidence type="ECO:0000256" key="10">
    <source>
        <dbReference type="ARBA" id="ARBA00022490"/>
    </source>
</evidence>
<evidence type="ECO:0000256" key="1">
    <source>
        <dbReference type="ARBA" id="ARBA00002680"/>
    </source>
</evidence>
<comment type="similarity">
    <text evidence="6">In the C-terminal section; belongs to the cyclodeaminase/cyclohydrolase family.</text>
</comment>
<evidence type="ECO:0000256" key="4">
    <source>
        <dbReference type="ARBA" id="ARBA00005082"/>
    </source>
</evidence>
<evidence type="ECO:0000256" key="14">
    <source>
        <dbReference type="ARBA" id="ARBA00023034"/>
    </source>
</evidence>
<proteinExistence type="inferred from homology"/>
<accession>A0ABP0EZ25</accession>
<feature type="domain" description="Formiminotransferase N-terminal subdomain" evidence="22">
    <location>
        <begin position="3"/>
        <end position="180"/>
    </location>
</feature>
<dbReference type="InterPro" id="IPR012886">
    <property type="entry name" value="Formiminotransferase_N"/>
</dbReference>
<keyword evidence="16" id="KW-0456">Lyase</keyword>
<dbReference type="Gene3D" id="1.20.120.680">
    <property type="entry name" value="Formiminotetrahydrofolate cyclodeaminase monomer, up-and-down helical bundle"/>
    <property type="match status" value="1"/>
</dbReference>
<sequence length="538" mass="59354">MSKLVECVPNFSEGCNTQVIEAIASSIRNTSGCNLLNFEPGESTNRTVYTFVGNPSAVVEGAINAAHVAYKLIDMVKHKGEHPRFGALDVCPFIPVRGVTMEDCIQCAEKCADRLAKELLIPVYLYGFSATTDRRKVLSNIRAGEYENLPTKIQEPAWKPDYGPTTFVPHWGATAVGARNVLIAYNINLISTKEQAHKIALNIRESGRGPSQRGRLKCVQAIGWGLEEHNLAQVSVNITDCQATKIHQVYEEVCKDAQDLNLPVVGSEIIGLVPLQEILDAANFYVKRDNLFVLDEKSKVQLVTHKLGLSQLNHFDAEKRIIEYMIPKDASLTSLPLSEFITSVASRKPTPGGGSVSAAVAAMGAALCTMAGQMTYGRKKWEEFETMTRQNIPTTYKSMMENLPLIDGDANAFDSYIKALKLPAINEEEAKRKDEAKQEGMLEAIKVPMQVISNANTAWDSIRELAAIVNMQCLSDIQVGAKCLETGVWGAYQNVLINLPKINDENLREKLRTEAEAAVRLAEDKCAEVLNILKERIK</sequence>
<keyword evidence="14" id="KW-0333">Golgi apparatus</keyword>
<dbReference type="Gene3D" id="3.30.70.670">
    <property type="entry name" value="Formiminotransferase, C-terminal subdomain"/>
    <property type="match status" value="1"/>
</dbReference>
<dbReference type="InterPro" id="IPR036178">
    <property type="entry name" value="Formintransfe-cycloase-like_sf"/>
</dbReference>
<organism evidence="23 24">
    <name type="scientific">Clavelina lepadiformis</name>
    <name type="common">Light-bulb sea squirt</name>
    <name type="synonym">Ascidia lepadiformis</name>
    <dbReference type="NCBI Taxonomy" id="159417"/>
    <lineage>
        <taxon>Eukaryota</taxon>
        <taxon>Metazoa</taxon>
        <taxon>Chordata</taxon>
        <taxon>Tunicata</taxon>
        <taxon>Ascidiacea</taxon>
        <taxon>Aplousobranchia</taxon>
        <taxon>Clavelinidae</taxon>
        <taxon>Clavelina</taxon>
    </lineage>
</organism>
<dbReference type="InterPro" id="IPR013802">
    <property type="entry name" value="Formiminotransferase_C"/>
</dbReference>
<dbReference type="Proteomes" id="UP001642483">
    <property type="component" value="Unassembled WGS sequence"/>
</dbReference>
<keyword evidence="11" id="KW-0808">Transferase</keyword>
<evidence type="ECO:0000259" key="21">
    <source>
        <dbReference type="SMART" id="SM01221"/>
    </source>
</evidence>
<evidence type="ECO:0000256" key="13">
    <source>
        <dbReference type="ARBA" id="ARBA00022954"/>
    </source>
</evidence>
<dbReference type="InterPro" id="IPR051623">
    <property type="entry name" value="FTCD"/>
</dbReference>
<evidence type="ECO:0000256" key="7">
    <source>
        <dbReference type="ARBA" id="ARBA00012252"/>
    </source>
</evidence>
<dbReference type="Gene3D" id="3.30.990.10">
    <property type="entry name" value="Formiminotransferase, N-terminal subdomain"/>
    <property type="match status" value="1"/>
</dbReference>
<dbReference type="SMART" id="SM01221">
    <property type="entry name" value="FTCD"/>
    <property type="match status" value="1"/>
</dbReference>
<keyword evidence="24" id="KW-1185">Reference proteome</keyword>
<evidence type="ECO:0000256" key="11">
    <source>
        <dbReference type="ARBA" id="ARBA00022679"/>
    </source>
</evidence>
<dbReference type="EMBL" id="CAWYQH010000001">
    <property type="protein sequence ID" value="CAK8672361.1"/>
    <property type="molecule type" value="Genomic_DNA"/>
</dbReference>
<evidence type="ECO:0000256" key="17">
    <source>
        <dbReference type="ARBA" id="ARBA00023268"/>
    </source>
</evidence>
<comment type="subunit">
    <text evidence="19">Homooctamer, including four polyglutamate binding sites. The subunits are arranged as a tetramer of dimers, and form a planar ring-shaped structure.</text>
</comment>
<comment type="pathway">
    <text evidence="4">Amino-acid degradation; L-histidine degradation into L-glutamate; L-glutamate from N-formimidoyl-L-glutamate (transferase route): step 1/1.</text>
</comment>
<evidence type="ECO:0000256" key="9">
    <source>
        <dbReference type="ARBA" id="ARBA00017787"/>
    </source>
</evidence>
<dbReference type="EC" id="2.1.2.5" evidence="7"/>
<dbReference type="SMART" id="SM01222">
    <property type="entry name" value="FTCD_N"/>
    <property type="match status" value="1"/>
</dbReference>
<evidence type="ECO:0000256" key="8">
    <source>
        <dbReference type="ARBA" id="ARBA00012998"/>
    </source>
</evidence>
<dbReference type="InterPro" id="IPR007044">
    <property type="entry name" value="Cyclodeamin/CycHdrlase"/>
</dbReference>